<accession>A0A6P5RMN2</accession>
<proteinExistence type="predicted"/>
<dbReference type="InterPro" id="IPR040244">
    <property type="entry name" value="EDR4-like"/>
</dbReference>
<sequence length="126" mass="14115">MSSALTTKVRLVSCPNCLQLLPELPDLHFYKCGKCGAIKVRELESLPLLGSHYDHSYYDNNDYDDQHYQTTFQGSVDSNPIVHPLASISPRADTDYDVLANLLPVELDIDSAVRIVVKTHNNQGRN</sequence>
<dbReference type="Pfam" id="PF22910">
    <property type="entry name" value="EDR4-like_1st"/>
    <property type="match status" value="1"/>
</dbReference>
<dbReference type="InterPro" id="IPR055126">
    <property type="entry name" value="EDR4-like_N"/>
</dbReference>
<organism evidence="2 3">
    <name type="scientific">Prunus avium</name>
    <name type="common">Cherry</name>
    <name type="synonym">Cerasus avium</name>
    <dbReference type="NCBI Taxonomy" id="42229"/>
    <lineage>
        <taxon>Eukaryota</taxon>
        <taxon>Viridiplantae</taxon>
        <taxon>Streptophyta</taxon>
        <taxon>Embryophyta</taxon>
        <taxon>Tracheophyta</taxon>
        <taxon>Spermatophyta</taxon>
        <taxon>Magnoliopsida</taxon>
        <taxon>eudicotyledons</taxon>
        <taxon>Gunneridae</taxon>
        <taxon>Pentapetalae</taxon>
        <taxon>rosids</taxon>
        <taxon>fabids</taxon>
        <taxon>Rosales</taxon>
        <taxon>Rosaceae</taxon>
        <taxon>Amygdaloideae</taxon>
        <taxon>Amygdaleae</taxon>
        <taxon>Prunus</taxon>
    </lineage>
</organism>
<dbReference type="RefSeq" id="XP_021803138.1">
    <property type="nucleotide sequence ID" value="XM_021947446.1"/>
</dbReference>
<evidence type="ECO:0000313" key="3">
    <source>
        <dbReference type="RefSeq" id="XP_021803138.1"/>
    </source>
</evidence>
<dbReference type="PANTHER" id="PTHR31105:SF38">
    <property type="entry name" value="PROTEIN ENHANCED DISEASE RESISTANCE 4"/>
    <property type="match status" value="1"/>
</dbReference>
<dbReference type="PANTHER" id="PTHR31105">
    <property type="entry name" value="EXTRA-LARGE G-PROTEIN-LIKE"/>
    <property type="match status" value="1"/>
</dbReference>
<protein>
    <submittedName>
        <fullName evidence="3">Uncharacterized protein LOC110747240</fullName>
    </submittedName>
</protein>
<evidence type="ECO:0000259" key="1">
    <source>
        <dbReference type="Pfam" id="PF22910"/>
    </source>
</evidence>
<reference evidence="3" key="1">
    <citation type="submission" date="2025-08" db="UniProtKB">
        <authorList>
            <consortium name="RefSeq"/>
        </authorList>
    </citation>
    <scope>IDENTIFICATION</scope>
</reference>
<keyword evidence="2" id="KW-1185">Reference proteome</keyword>
<name>A0A6P5RMN2_PRUAV</name>
<evidence type="ECO:0000313" key="2">
    <source>
        <dbReference type="Proteomes" id="UP000515124"/>
    </source>
</evidence>
<dbReference type="GO" id="GO:1900150">
    <property type="term" value="P:regulation of defense response to fungus"/>
    <property type="evidence" value="ECO:0007669"/>
    <property type="project" value="InterPro"/>
</dbReference>
<dbReference type="KEGG" id="pavi:110747240"/>
<dbReference type="AlphaFoldDB" id="A0A6P5RMN2"/>
<gene>
    <name evidence="3" type="primary">LOC110747240</name>
</gene>
<dbReference type="Proteomes" id="UP000515124">
    <property type="component" value="Unplaced"/>
</dbReference>
<dbReference type="GeneID" id="110747240"/>
<feature type="domain" description="Enhanced disease resistance 4-like N-terminal" evidence="1">
    <location>
        <begin position="8"/>
        <end position="38"/>
    </location>
</feature>